<reference evidence="1" key="1">
    <citation type="submission" date="2023-04" db="EMBL/GenBank/DDBJ databases">
        <title>Draft Genome sequencing of Naganishia species isolated from polar environments using Oxford Nanopore Technology.</title>
        <authorList>
            <person name="Leo P."/>
            <person name="Venkateswaran K."/>
        </authorList>
    </citation>
    <scope>NUCLEOTIDE SEQUENCE</scope>
    <source>
        <strain evidence="1">MNA-CCFEE 5262</strain>
    </source>
</reference>
<gene>
    <name evidence="1" type="ORF">QFC20_007238</name>
</gene>
<protein>
    <submittedName>
        <fullName evidence="1">Uncharacterized protein</fullName>
    </submittedName>
</protein>
<name>A0ACC2V213_9TREE</name>
<comment type="caution">
    <text evidence="1">The sequence shown here is derived from an EMBL/GenBank/DDBJ whole genome shotgun (WGS) entry which is preliminary data.</text>
</comment>
<organism evidence="1 2">
    <name type="scientific">Naganishia adeliensis</name>
    <dbReference type="NCBI Taxonomy" id="92952"/>
    <lineage>
        <taxon>Eukaryota</taxon>
        <taxon>Fungi</taxon>
        <taxon>Dikarya</taxon>
        <taxon>Basidiomycota</taxon>
        <taxon>Agaricomycotina</taxon>
        <taxon>Tremellomycetes</taxon>
        <taxon>Filobasidiales</taxon>
        <taxon>Filobasidiaceae</taxon>
        <taxon>Naganishia</taxon>
    </lineage>
</organism>
<evidence type="ECO:0000313" key="2">
    <source>
        <dbReference type="Proteomes" id="UP001230649"/>
    </source>
</evidence>
<accession>A0ACC2V213</accession>
<keyword evidence="2" id="KW-1185">Reference proteome</keyword>
<sequence>MPTSRSAVCVAMGPRQHRQGMSRHPIPALQVLILCLQQFGGDPSHVTLWGESAGAGSIYQQIIANGGNTQPQLFNAAILASPFEPPIYWYNASKPQQAYNDLVAAANCTGSADTLSCLRTVDAKLLALAGSFNTAEQINGDFLYTPVIDGSFIQDRPELLLAQGKVNGERVWATHNYNEGLIVNGGSFTPQDIGNNATLQRNYISGFYPRLDNASVDSIQAAYTADTFGSLQLATDFLYAEGVFGCEALWVSEAFSDNSYLGWLVIPKYSAHASDLTLSFTANTLAGTPYAPIAAQWTQNINSFISSYTLEQDYAPMTFTSGSPQQVVVNVTESLAPDISYDAVPADFVARCK</sequence>
<proteinExistence type="predicted"/>
<evidence type="ECO:0000313" key="1">
    <source>
        <dbReference type="EMBL" id="KAJ9092970.1"/>
    </source>
</evidence>
<dbReference type="Proteomes" id="UP001230649">
    <property type="component" value="Unassembled WGS sequence"/>
</dbReference>
<dbReference type="EMBL" id="JASBWS010000163">
    <property type="protein sequence ID" value="KAJ9092970.1"/>
    <property type="molecule type" value="Genomic_DNA"/>
</dbReference>